<evidence type="ECO:0000313" key="2">
    <source>
        <dbReference type="EMBL" id="ORW24930.1"/>
    </source>
</evidence>
<evidence type="ECO:0000256" key="1">
    <source>
        <dbReference type="SAM" id="Phobius"/>
    </source>
</evidence>
<dbReference type="Proteomes" id="UP000193108">
    <property type="component" value="Unassembled WGS sequence"/>
</dbReference>
<feature type="transmembrane region" description="Helical" evidence="1">
    <location>
        <begin position="50"/>
        <end position="70"/>
    </location>
</feature>
<keyword evidence="1" id="KW-0472">Membrane</keyword>
<keyword evidence="1" id="KW-1133">Transmembrane helix</keyword>
<proteinExistence type="predicted"/>
<keyword evidence="1" id="KW-0812">Transmembrane</keyword>
<protein>
    <recommendedName>
        <fullName evidence="4">Integral membrane protein</fullName>
    </recommendedName>
</protein>
<organism evidence="2 3">
    <name type="scientific">Mycolicibacter nonchromogenicus</name>
    <name type="common">Mycobacterium nonchromogenicum</name>
    <dbReference type="NCBI Taxonomy" id="1782"/>
    <lineage>
        <taxon>Bacteria</taxon>
        <taxon>Bacillati</taxon>
        <taxon>Actinomycetota</taxon>
        <taxon>Actinomycetes</taxon>
        <taxon>Mycobacteriales</taxon>
        <taxon>Mycobacteriaceae</taxon>
        <taxon>Mycolicibacter</taxon>
    </lineage>
</organism>
<dbReference type="AlphaFoldDB" id="A0A1X1ZNK3"/>
<evidence type="ECO:0000313" key="3">
    <source>
        <dbReference type="Proteomes" id="UP000193108"/>
    </source>
</evidence>
<dbReference type="RefSeq" id="WP_085137238.1">
    <property type="nucleotide sequence ID" value="NZ_LQPI01000020.1"/>
</dbReference>
<feature type="transmembrane region" description="Helical" evidence="1">
    <location>
        <begin position="76"/>
        <end position="99"/>
    </location>
</feature>
<gene>
    <name evidence="2" type="ORF">AWC18_02430</name>
</gene>
<dbReference type="EMBL" id="LQPI01000020">
    <property type="protein sequence ID" value="ORW24930.1"/>
    <property type="molecule type" value="Genomic_DNA"/>
</dbReference>
<reference evidence="2 3" key="1">
    <citation type="submission" date="2016-01" db="EMBL/GenBank/DDBJ databases">
        <title>The new phylogeny of the genus Mycobacterium.</title>
        <authorList>
            <person name="Tarcisio F."/>
            <person name="Conor M."/>
            <person name="Antonella G."/>
            <person name="Elisabetta G."/>
            <person name="Giulia F.S."/>
            <person name="Sara T."/>
            <person name="Anna F."/>
            <person name="Clotilde B."/>
            <person name="Roberto B."/>
            <person name="Veronica D.S."/>
            <person name="Fabio R."/>
            <person name="Monica P."/>
            <person name="Olivier J."/>
            <person name="Enrico T."/>
            <person name="Nicola S."/>
        </authorList>
    </citation>
    <scope>NUCLEOTIDE SEQUENCE [LARGE SCALE GENOMIC DNA]</scope>
    <source>
        <strain evidence="2 3">DSM 44164</strain>
    </source>
</reference>
<keyword evidence="3" id="KW-1185">Reference proteome</keyword>
<accession>A0A1X1ZNK3</accession>
<name>A0A1X1ZNK3_MYCNO</name>
<sequence length="140" mass="15328">MNLDIDTKVTLLSAGLIFLLALLLGAWKYQQIATSEDHQAHVYVDIAHRAALMYAFATLLVAVFVELSAWPTWVNMAAAMVIVFFFVVAIGSYMLHGVLRDTDNQFERLGWHLHAGMVVLIIGEVCGFAVLLAGFGVGGF</sequence>
<feature type="transmembrane region" description="Helical" evidence="1">
    <location>
        <begin position="111"/>
        <end position="137"/>
    </location>
</feature>
<dbReference type="STRING" id="1782.AWC18_02430"/>
<feature type="transmembrane region" description="Helical" evidence="1">
    <location>
        <begin position="12"/>
        <end position="29"/>
    </location>
</feature>
<comment type="caution">
    <text evidence="2">The sequence shown here is derived from an EMBL/GenBank/DDBJ whole genome shotgun (WGS) entry which is preliminary data.</text>
</comment>
<evidence type="ECO:0008006" key="4">
    <source>
        <dbReference type="Google" id="ProtNLM"/>
    </source>
</evidence>